<proteinExistence type="predicted"/>
<name>A0A1M7HAJ2_9GAMM</name>
<dbReference type="InterPro" id="IPR027417">
    <property type="entry name" value="P-loop_NTPase"/>
</dbReference>
<evidence type="ECO:0000313" key="5">
    <source>
        <dbReference type="Proteomes" id="UP000184123"/>
    </source>
</evidence>
<keyword evidence="1" id="KW-0175">Coiled coil</keyword>
<evidence type="ECO:0000256" key="1">
    <source>
        <dbReference type="SAM" id="Coils"/>
    </source>
</evidence>
<dbReference type="RefSeq" id="WP_073435586.1">
    <property type="nucleotide sequence ID" value="NZ_BJXU01000204.1"/>
</dbReference>
<dbReference type="GO" id="GO:0005524">
    <property type="term" value="F:ATP binding"/>
    <property type="evidence" value="ECO:0007669"/>
    <property type="project" value="InterPro"/>
</dbReference>
<evidence type="ECO:0000313" key="4">
    <source>
        <dbReference type="EMBL" id="SHM25514.1"/>
    </source>
</evidence>
<reference evidence="3 6" key="2">
    <citation type="submission" date="2019-07" db="EMBL/GenBank/DDBJ databases">
        <title>Whole genome shotgun sequence of Halomonas cupida NBRC 102219.</title>
        <authorList>
            <person name="Hosoyama A."/>
            <person name="Uohara A."/>
            <person name="Ohji S."/>
            <person name="Ichikawa N."/>
        </authorList>
    </citation>
    <scope>NUCLEOTIDE SEQUENCE [LARGE SCALE GENOMIC DNA]</scope>
    <source>
        <strain evidence="3 6">NBRC 102219</strain>
    </source>
</reference>
<dbReference type="SUPFAM" id="SSF52540">
    <property type="entry name" value="P-loop containing nucleoside triphosphate hydrolases"/>
    <property type="match status" value="1"/>
</dbReference>
<protein>
    <submittedName>
        <fullName evidence="4">AAA domain-containing protein</fullName>
    </submittedName>
</protein>
<feature type="coiled-coil region" evidence="1">
    <location>
        <begin position="312"/>
        <end position="339"/>
    </location>
</feature>
<reference evidence="4 5" key="1">
    <citation type="submission" date="2016-11" db="EMBL/GenBank/DDBJ databases">
        <authorList>
            <person name="Jaros S."/>
            <person name="Januszkiewicz K."/>
            <person name="Wedrychowicz H."/>
        </authorList>
    </citation>
    <scope>NUCLEOTIDE SEQUENCE [LARGE SCALE GENOMIC DNA]</scope>
    <source>
        <strain evidence="4 5">DSM 4740</strain>
    </source>
</reference>
<accession>A0A1M7HAJ2</accession>
<dbReference type="EMBL" id="FRCA01000006">
    <property type="protein sequence ID" value="SHM25514.1"/>
    <property type="molecule type" value="Genomic_DNA"/>
</dbReference>
<dbReference type="PANTHER" id="PTHR32114:SF2">
    <property type="entry name" value="ABC TRANSPORTER ABCH.3"/>
    <property type="match status" value="1"/>
</dbReference>
<dbReference type="Gene3D" id="3.40.50.300">
    <property type="entry name" value="P-loop containing nucleotide triphosphate hydrolases"/>
    <property type="match status" value="2"/>
</dbReference>
<dbReference type="GO" id="GO:0016887">
    <property type="term" value="F:ATP hydrolysis activity"/>
    <property type="evidence" value="ECO:0007669"/>
    <property type="project" value="InterPro"/>
</dbReference>
<dbReference type="Proteomes" id="UP000184123">
    <property type="component" value="Unassembled WGS sequence"/>
</dbReference>
<dbReference type="AlphaFoldDB" id="A0A1M7HAJ2"/>
<evidence type="ECO:0000259" key="2">
    <source>
        <dbReference type="Pfam" id="PF13304"/>
    </source>
</evidence>
<keyword evidence="6" id="KW-1185">Reference proteome</keyword>
<feature type="domain" description="ATPase AAA-type core" evidence="2">
    <location>
        <begin position="583"/>
        <end position="688"/>
    </location>
</feature>
<organism evidence="4 5">
    <name type="scientific">Halomonas cupida</name>
    <dbReference type="NCBI Taxonomy" id="44933"/>
    <lineage>
        <taxon>Bacteria</taxon>
        <taxon>Pseudomonadati</taxon>
        <taxon>Pseudomonadota</taxon>
        <taxon>Gammaproteobacteria</taxon>
        <taxon>Oceanospirillales</taxon>
        <taxon>Halomonadaceae</taxon>
        <taxon>Halomonas</taxon>
    </lineage>
</organism>
<dbReference type="InterPro" id="IPR003959">
    <property type="entry name" value="ATPase_AAA_core"/>
</dbReference>
<dbReference type="Pfam" id="PF13304">
    <property type="entry name" value="AAA_21"/>
    <property type="match status" value="1"/>
</dbReference>
<sequence length="861" mass="96635">MTPIEQTQTWIEDKPIWWKHSIKLALEHGELDQSDLDEIYYIARVEHQLVHSEECSTSSSHDLDFTGHTSEQGKVNLLSLSEVYGVGALIEKQVLTFSRDGIFIVYGDNGAGKSSYSSIMKNSCLTRGSCPKILGNVFEQTNPSPSATIKILVDGKDETHPWSLNSSSIAPLKAIRVFDTDSAHHYVNKEDALGFKPSGLNLLTELTRAINQVKAIVEEDIIPGNGLISLKPINSETNTAQFFNGISADTKEEDVQTHRATTEDLENIEPLRQEISKDKLQTPESLKANLNQQKQIITPLQRFINNALKPLSDKAFDRLKELQEDYNTKQRTADKIMQATLQGLPLETVAGINWQSLWSAAKTFIENEPNSHNFPPIQGENCPLCLQEISENSSKQLASLNSFLADNAATEAKKAHDLLSNAIRMISSQDLSLENYKAALEESNKLKPGINEKIIALFEILAERQKIFTTSSKLPDLQSTLDISSSVDINAILKNIDEQIESVKTNQDLAELIKRKEKNLQDLSDKKYINDNHESIVKNIRRYKVIRKMEAIKSECNTRKVSDLSSKIYQQGVIEPIISAFRDELRKFGFTRFSVDVQTRNTGGQQQFKLAIANAGEPIVAKVASEGEQRCIAIAAFLAEMKADNRLSAVIFDDPVNSLSHQWSSKVAARLISESLSRQVVVFTHDIVFFKLLLEQAELQGAQHASVALERSRKFAGIVRDSAPWEALTTSKRIKHLNTKLQGLRKLDRDGTEADFRQASRAFYGLLRETWERLVEEKLLNKVVSRFERGVYTQRLSRLVDISDDDTAKVDNAMGKCSTYFTGHDSAPAVGDPYPTIEEIEDDLKNIKDFLDELQGSRKRT</sequence>
<dbReference type="PANTHER" id="PTHR32114">
    <property type="entry name" value="ABC TRANSPORTER ABCH.3"/>
    <property type="match status" value="1"/>
</dbReference>
<gene>
    <name evidence="3" type="ORF">HCU01_42320</name>
    <name evidence="4" type="ORF">SAMN05660971_02554</name>
</gene>
<evidence type="ECO:0000313" key="6">
    <source>
        <dbReference type="Proteomes" id="UP000321726"/>
    </source>
</evidence>
<evidence type="ECO:0000313" key="3">
    <source>
        <dbReference type="EMBL" id="GEN26283.1"/>
    </source>
</evidence>
<dbReference type="Proteomes" id="UP000321726">
    <property type="component" value="Unassembled WGS sequence"/>
</dbReference>
<dbReference type="EMBL" id="BJXU01000204">
    <property type="protein sequence ID" value="GEN26283.1"/>
    <property type="molecule type" value="Genomic_DNA"/>
</dbReference>
<dbReference type="OrthoDB" id="9789562at2"/>